<dbReference type="EMBL" id="CACVAR010000215">
    <property type="protein sequence ID" value="CAA6812356.1"/>
    <property type="molecule type" value="Genomic_DNA"/>
</dbReference>
<gene>
    <name evidence="2" type="ORF">HELGO_WM41400</name>
</gene>
<proteinExistence type="predicted"/>
<accession>A0A6S6TBR2</accession>
<sequence>MFNFSLVLIFVLFFSGCANSTQSASPTVKKEAIKIKKLQKHASNMGCKVLKNGYMVCPKSMNR</sequence>
<reference evidence="2" key="1">
    <citation type="submission" date="2020-01" db="EMBL/GenBank/DDBJ databases">
        <authorList>
            <person name="Meier V. D."/>
            <person name="Meier V D."/>
        </authorList>
    </citation>
    <scope>NUCLEOTIDE SEQUENCE</scope>
    <source>
        <strain evidence="2">HLG_WM_MAG_03</strain>
    </source>
</reference>
<keyword evidence="1" id="KW-0732">Signal</keyword>
<protein>
    <recommendedName>
        <fullName evidence="3">Lipoprotein</fullName>
    </recommendedName>
</protein>
<evidence type="ECO:0000313" key="2">
    <source>
        <dbReference type="EMBL" id="CAA6812356.1"/>
    </source>
</evidence>
<dbReference type="AlphaFoldDB" id="A0A6S6TBR2"/>
<name>A0A6S6TBR2_9BACT</name>
<organism evidence="2">
    <name type="scientific">uncultured Sulfurovum sp</name>
    <dbReference type="NCBI Taxonomy" id="269237"/>
    <lineage>
        <taxon>Bacteria</taxon>
        <taxon>Pseudomonadati</taxon>
        <taxon>Campylobacterota</taxon>
        <taxon>Epsilonproteobacteria</taxon>
        <taxon>Campylobacterales</taxon>
        <taxon>Sulfurovaceae</taxon>
        <taxon>Sulfurovum</taxon>
        <taxon>environmental samples</taxon>
    </lineage>
</organism>
<evidence type="ECO:0008006" key="3">
    <source>
        <dbReference type="Google" id="ProtNLM"/>
    </source>
</evidence>
<feature type="signal peptide" evidence="1">
    <location>
        <begin position="1"/>
        <end position="20"/>
    </location>
</feature>
<feature type="chain" id="PRO_5028341512" description="Lipoprotein" evidence="1">
    <location>
        <begin position="21"/>
        <end position="63"/>
    </location>
</feature>
<evidence type="ECO:0000256" key="1">
    <source>
        <dbReference type="SAM" id="SignalP"/>
    </source>
</evidence>